<dbReference type="InterPro" id="IPR006664">
    <property type="entry name" value="OMP_bac"/>
</dbReference>
<evidence type="ECO:0000313" key="6">
    <source>
        <dbReference type="EMBL" id="SFR58688.1"/>
    </source>
</evidence>
<proteinExistence type="predicted"/>
<dbReference type="PRINTS" id="PR01023">
    <property type="entry name" value="NAFLGMOTY"/>
</dbReference>
<keyword evidence="7" id="KW-1185">Reference proteome</keyword>
<evidence type="ECO:0000256" key="3">
    <source>
        <dbReference type="PROSITE-ProRule" id="PRU00473"/>
    </source>
</evidence>
<dbReference type="Proteomes" id="UP000199290">
    <property type="component" value="Unassembled WGS sequence"/>
</dbReference>
<dbReference type="Gene3D" id="2.60.40.2540">
    <property type="match status" value="1"/>
</dbReference>
<evidence type="ECO:0000256" key="4">
    <source>
        <dbReference type="SAM" id="MobiDB-lite"/>
    </source>
</evidence>
<sequence>MSGGRKFGGLYQIGPAIVFWLSPKATGESAVNRGIPIWIQAAMAMPIKSPDLKRSLLLAAGLLAGASTPLAVQATSYGAGIENSQWYLSESVFECRLVHEVPGYGRAVFNHRAGEDLSFFLEASTPLMRPGRGDLVVEAPVWRPGIAPRPVASVNVAEGNRQVSLGTRQAHVLAHSLLDGMRPTITREAWFDDRPVRVQVSNINFAGEFERYQRCTLNLLPVNFDQIQRSRVPFASGSTSLSDADRKLLDNIVSYVMADSTVERIFVDGHSDSIGSRIDNRALSEERANVVADYLKASGIDENMITVRAHGDQYPASNRPSDNRRTNIRLQRAGDRPELQQATGYGGEPTG</sequence>
<reference evidence="7" key="1">
    <citation type="submission" date="2016-10" db="EMBL/GenBank/DDBJ databases">
        <authorList>
            <person name="Varghese N."/>
            <person name="Submissions S."/>
        </authorList>
    </citation>
    <scope>NUCLEOTIDE SEQUENCE [LARGE SCALE GENOMIC DNA]</scope>
    <source>
        <strain evidence="7">CGMCC 1.6294</strain>
    </source>
</reference>
<dbReference type="Gene3D" id="3.30.1330.60">
    <property type="entry name" value="OmpA-like domain"/>
    <property type="match status" value="1"/>
</dbReference>
<protein>
    <submittedName>
        <fullName evidence="6">OmpA family protein</fullName>
    </submittedName>
</protein>
<gene>
    <name evidence="6" type="ORF">SAMN04488073_3172</name>
</gene>
<evidence type="ECO:0000313" key="7">
    <source>
        <dbReference type="Proteomes" id="UP000199290"/>
    </source>
</evidence>
<evidence type="ECO:0000256" key="1">
    <source>
        <dbReference type="ARBA" id="ARBA00004442"/>
    </source>
</evidence>
<dbReference type="InterPro" id="IPR050330">
    <property type="entry name" value="Bact_OuterMem_StrucFunc"/>
</dbReference>
<dbReference type="AlphaFoldDB" id="A0A1I6HWB2"/>
<feature type="region of interest" description="Disordered" evidence="4">
    <location>
        <begin position="311"/>
        <end position="351"/>
    </location>
</feature>
<dbReference type="Pfam" id="PF00691">
    <property type="entry name" value="OmpA"/>
    <property type="match status" value="1"/>
</dbReference>
<dbReference type="PANTHER" id="PTHR30329">
    <property type="entry name" value="STATOR ELEMENT OF FLAGELLAR MOTOR COMPLEX"/>
    <property type="match status" value="1"/>
</dbReference>
<name>A0A1I6HWB2_9GAMM</name>
<comment type="subcellular location">
    <subcellularLocation>
        <location evidence="1">Cell outer membrane</location>
    </subcellularLocation>
</comment>
<dbReference type="GO" id="GO:0009279">
    <property type="term" value="C:cell outer membrane"/>
    <property type="evidence" value="ECO:0007669"/>
    <property type="project" value="UniProtKB-SubCell"/>
</dbReference>
<evidence type="ECO:0000256" key="2">
    <source>
        <dbReference type="ARBA" id="ARBA00023136"/>
    </source>
</evidence>
<organism evidence="6 7">
    <name type="scientific">Marinobacter gudaonensis</name>
    <dbReference type="NCBI Taxonomy" id="375760"/>
    <lineage>
        <taxon>Bacteria</taxon>
        <taxon>Pseudomonadati</taxon>
        <taxon>Pseudomonadota</taxon>
        <taxon>Gammaproteobacteria</taxon>
        <taxon>Pseudomonadales</taxon>
        <taxon>Marinobacteraceae</taxon>
        <taxon>Marinobacter</taxon>
    </lineage>
</organism>
<dbReference type="PANTHER" id="PTHR30329:SF17">
    <property type="entry name" value="LIPOPROTEIN YFIB-RELATED"/>
    <property type="match status" value="1"/>
</dbReference>
<dbReference type="Pfam" id="PF18393">
    <property type="entry name" value="MotY_N"/>
    <property type="match status" value="1"/>
</dbReference>
<keyword evidence="2 3" id="KW-0472">Membrane</keyword>
<dbReference type="SUPFAM" id="SSF103088">
    <property type="entry name" value="OmpA-like"/>
    <property type="match status" value="1"/>
</dbReference>
<accession>A0A1I6HWB2</accession>
<dbReference type="EMBL" id="FOYV01000003">
    <property type="protein sequence ID" value="SFR58688.1"/>
    <property type="molecule type" value="Genomic_DNA"/>
</dbReference>
<dbReference type="InterPro" id="IPR006665">
    <property type="entry name" value="OmpA-like"/>
</dbReference>
<dbReference type="CDD" id="cd07185">
    <property type="entry name" value="OmpA_C-like"/>
    <property type="match status" value="1"/>
</dbReference>
<dbReference type="STRING" id="375760.SAMN04488073_3172"/>
<feature type="domain" description="OmpA-like" evidence="5">
    <location>
        <begin position="222"/>
        <end position="334"/>
    </location>
</feature>
<dbReference type="InterPro" id="IPR036737">
    <property type="entry name" value="OmpA-like_sf"/>
</dbReference>
<evidence type="ECO:0000259" key="5">
    <source>
        <dbReference type="PROSITE" id="PS51123"/>
    </source>
</evidence>
<dbReference type="PRINTS" id="PR01021">
    <property type="entry name" value="OMPADOMAIN"/>
</dbReference>
<dbReference type="InterPro" id="IPR041544">
    <property type="entry name" value="MotY_N"/>
</dbReference>
<dbReference type="PROSITE" id="PS51123">
    <property type="entry name" value="OMPA_2"/>
    <property type="match status" value="1"/>
</dbReference>